<evidence type="ECO:0000313" key="3">
    <source>
        <dbReference type="EMBL" id="TXK70747.1"/>
    </source>
</evidence>
<dbReference type="RefSeq" id="WP_039665183.1">
    <property type="nucleotide sequence ID" value="NZ_CP037746.1"/>
</dbReference>
<gene>
    <name evidence="2" type="ORF">A9460_06190</name>
    <name evidence="3" type="ORF">FVD15_01595</name>
</gene>
<dbReference type="EMBL" id="CP037746">
    <property type="protein sequence ID" value="QBL13920.1"/>
    <property type="molecule type" value="Genomic_DNA"/>
</dbReference>
<organism evidence="2 4">
    <name type="scientific">Campylobacter volucris</name>
    <dbReference type="NCBI Taxonomy" id="1031542"/>
    <lineage>
        <taxon>Bacteria</taxon>
        <taxon>Pseudomonadati</taxon>
        <taxon>Campylobacterota</taxon>
        <taxon>Epsilonproteobacteria</taxon>
        <taxon>Campylobacterales</taxon>
        <taxon>Campylobacteraceae</taxon>
        <taxon>Campylobacter</taxon>
    </lineage>
</organism>
<keyword evidence="5" id="KW-1185">Reference proteome</keyword>
<feature type="signal peptide" evidence="1">
    <location>
        <begin position="1"/>
        <end position="20"/>
    </location>
</feature>
<protein>
    <recommendedName>
        <fullName evidence="6">DUF4410 domain-containing protein</fullName>
    </recommendedName>
</protein>
<feature type="chain" id="PRO_5042224339" description="DUF4410 domain-containing protein" evidence="1">
    <location>
        <begin position="21"/>
        <end position="155"/>
    </location>
</feature>
<reference evidence="2 4" key="1">
    <citation type="submission" date="2019-02" db="EMBL/GenBank/DDBJ databases">
        <title>Use of ANI for Rapid Identification of Enteric Bacteria.</title>
        <authorList>
            <person name="Pruckler J."/>
            <person name="Lane C."/>
            <person name="Aubert R."/>
        </authorList>
    </citation>
    <scope>NUCLEOTIDE SEQUENCE [LARGE SCALE GENOMIC DNA]</scope>
    <source>
        <strain evidence="2 4">2014D-0083</strain>
    </source>
</reference>
<evidence type="ECO:0008006" key="6">
    <source>
        <dbReference type="Google" id="ProtNLM"/>
    </source>
</evidence>
<reference evidence="3 5" key="2">
    <citation type="submission" date="2019-08" db="EMBL/GenBank/DDBJ databases">
        <title>Rapid identification of Enteric Bacteria from Whole Genome Sequences (WGS) using Average Nucleotide Identity (ANI).</title>
        <authorList>
            <person name="Lane C."/>
        </authorList>
    </citation>
    <scope>NUCLEOTIDE SEQUENCE [LARGE SCALE GENOMIC DNA]</scope>
    <source>
        <strain evidence="3 5">2010D-8464</strain>
    </source>
</reference>
<dbReference type="PROSITE" id="PS51257">
    <property type="entry name" value="PROKAR_LIPOPROTEIN"/>
    <property type="match status" value="1"/>
</dbReference>
<evidence type="ECO:0000313" key="2">
    <source>
        <dbReference type="EMBL" id="QBL13920.1"/>
    </source>
</evidence>
<keyword evidence="1" id="KW-0732">Signal</keyword>
<proteinExistence type="predicted"/>
<evidence type="ECO:0000313" key="5">
    <source>
        <dbReference type="Proteomes" id="UP000321325"/>
    </source>
</evidence>
<accession>A0AAE5YH98</accession>
<evidence type="ECO:0000313" key="4">
    <source>
        <dbReference type="Proteomes" id="UP000293421"/>
    </source>
</evidence>
<dbReference type="AlphaFoldDB" id="A0AAE5YH98"/>
<evidence type="ECO:0000256" key="1">
    <source>
        <dbReference type="SAM" id="SignalP"/>
    </source>
</evidence>
<dbReference type="Proteomes" id="UP000293421">
    <property type="component" value="Chromosome"/>
</dbReference>
<sequence>MKYLKFALLISLSLLFTACASTTIGKIKGKASYKEYEGAYAKCGNSKEEQYLQKQINHYLKEEQIYGNELKIECNIKYYDEGNRIFRHFAPTGAMGVGAAKSKIKIILKNRFGFSIASFESSSEMKMGFLGGDAKGVLDESAKEITSYIKKSYIR</sequence>
<name>A0AAE5YH98_9BACT</name>
<dbReference type="EMBL" id="VRMB01000006">
    <property type="protein sequence ID" value="TXK70747.1"/>
    <property type="molecule type" value="Genomic_DNA"/>
</dbReference>
<dbReference type="Proteomes" id="UP000321325">
    <property type="component" value="Unassembled WGS sequence"/>
</dbReference>
<dbReference type="GeneID" id="66287067"/>